<dbReference type="InterPro" id="IPR038729">
    <property type="entry name" value="Rad50/SbcC_AAA"/>
</dbReference>
<comment type="subcellular location">
    <subcellularLocation>
        <location evidence="2">Chromosome</location>
    </subcellularLocation>
    <subcellularLocation>
        <location evidence="1">Nucleus</location>
    </subcellularLocation>
</comment>
<feature type="compositionally biased region" description="Acidic residues" evidence="13">
    <location>
        <begin position="60"/>
        <end position="79"/>
    </location>
</feature>
<dbReference type="GO" id="GO:0003697">
    <property type="term" value="F:single-stranded DNA binding"/>
    <property type="evidence" value="ECO:0007669"/>
    <property type="project" value="TreeGrafter"/>
</dbReference>
<keyword evidence="16" id="KW-1185">Reference proteome</keyword>
<evidence type="ECO:0000256" key="2">
    <source>
        <dbReference type="ARBA" id="ARBA00004286"/>
    </source>
</evidence>
<organism evidence="15 16">
    <name type="scientific">Laccaria amethystina LaAM-08-1</name>
    <dbReference type="NCBI Taxonomy" id="1095629"/>
    <lineage>
        <taxon>Eukaryota</taxon>
        <taxon>Fungi</taxon>
        <taxon>Dikarya</taxon>
        <taxon>Basidiomycota</taxon>
        <taxon>Agaricomycotina</taxon>
        <taxon>Agaricomycetes</taxon>
        <taxon>Agaricomycetidae</taxon>
        <taxon>Agaricales</taxon>
        <taxon>Agaricineae</taxon>
        <taxon>Hydnangiaceae</taxon>
        <taxon>Laccaria</taxon>
    </lineage>
</organism>
<dbReference type="GO" id="GO:0003684">
    <property type="term" value="F:damaged DNA binding"/>
    <property type="evidence" value="ECO:0007669"/>
    <property type="project" value="TreeGrafter"/>
</dbReference>
<reference evidence="15 16" key="1">
    <citation type="submission" date="2014-04" db="EMBL/GenBank/DDBJ databases">
        <authorList>
            <consortium name="DOE Joint Genome Institute"/>
            <person name="Kuo A."/>
            <person name="Kohler A."/>
            <person name="Nagy L.G."/>
            <person name="Floudas D."/>
            <person name="Copeland A."/>
            <person name="Barry K.W."/>
            <person name="Cichocki N."/>
            <person name="Veneault-Fourrey C."/>
            <person name="LaButti K."/>
            <person name="Lindquist E.A."/>
            <person name="Lipzen A."/>
            <person name="Lundell T."/>
            <person name="Morin E."/>
            <person name="Murat C."/>
            <person name="Sun H."/>
            <person name="Tunlid A."/>
            <person name="Henrissat B."/>
            <person name="Grigoriev I.V."/>
            <person name="Hibbett D.S."/>
            <person name="Martin F."/>
            <person name="Nordberg H.P."/>
            <person name="Cantor M.N."/>
            <person name="Hua S.X."/>
        </authorList>
    </citation>
    <scope>NUCLEOTIDE SEQUENCE [LARGE SCALE GENOMIC DNA]</scope>
    <source>
        <strain evidence="15 16">LaAM-08-1</strain>
    </source>
</reference>
<dbReference type="Pfam" id="PF13476">
    <property type="entry name" value="AAA_23"/>
    <property type="match status" value="1"/>
</dbReference>
<accession>A0A0C9XIL2</accession>
<feature type="coiled-coil region" evidence="12">
    <location>
        <begin position="724"/>
        <end position="844"/>
    </location>
</feature>
<proteinExistence type="inferred from homology"/>
<dbReference type="InterPro" id="IPR027417">
    <property type="entry name" value="P-loop_NTPase"/>
</dbReference>
<keyword evidence="5" id="KW-0547">Nucleotide-binding</keyword>
<dbReference type="GO" id="GO:0005634">
    <property type="term" value="C:nucleus"/>
    <property type="evidence" value="ECO:0007669"/>
    <property type="project" value="UniProtKB-SubCell"/>
</dbReference>
<feature type="coiled-coil region" evidence="12">
    <location>
        <begin position="369"/>
        <end position="403"/>
    </location>
</feature>
<dbReference type="SUPFAM" id="SSF52540">
    <property type="entry name" value="P-loop containing nucleoside triphosphate hydrolases"/>
    <property type="match status" value="1"/>
</dbReference>
<keyword evidence="6" id="KW-0227">DNA damage</keyword>
<evidence type="ECO:0000256" key="9">
    <source>
        <dbReference type="ARBA" id="ARBA00023172"/>
    </source>
</evidence>
<name>A0A0C9XIL2_9AGAR</name>
<evidence type="ECO:0000256" key="8">
    <source>
        <dbReference type="ARBA" id="ARBA00023054"/>
    </source>
</evidence>
<comment type="similarity">
    <text evidence="3">Belongs to the SMC family. SMC6 subfamily.</text>
</comment>
<dbReference type="GO" id="GO:0030915">
    <property type="term" value="C:Smc5-Smc6 complex"/>
    <property type="evidence" value="ECO:0007669"/>
    <property type="project" value="TreeGrafter"/>
</dbReference>
<evidence type="ECO:0000256" key="7">
    <source>
        <dbReference type="ARBA" id="ARBA00022840"/>
    </source>
</evidence>
<keyword evidence="11" id="KW-0539">Nucleus</keyword>
<keyword evidence="7" id="KW-0067">ATP-binding</keyword>
<evidence type="ECO:0000256" key="13">
    <source>
        <dbReference type="SAM" id="MobiDB-lite"/>
    </source>
</evidence>
<evidence type="ECO:0000256" key="5">
    <source>
        <dbReference type="ARBA" id="ARBA00022741"/>
    </source>
</evidence>
<evidence type="ECO:0000256" key="12">
    <source>
        <dbReference type="SAM" id="Coils"/>
    </source>
</evidence>
<evidence type="ECO:0000256" key="10">
    <source>
        <dbReference type="ARBA" id="ARBA00023204"/>
    </source>
</evidence>
<feature type="domain" description="Rad50/SbcC-type AAA" evidence="14">
    <location>
        <begin position="143"/>
        <end position="350"/>
    </location>
</feature>
<dbReference type="EMBL" id="KN838693">
    <property type="protein sequence ID" value="KIJ97426.1"/>
    <property type="molecule type" value="Genomic_DNA"/>
</dbReference>
<dbReference type="GO" id="GO:0035861">
    <property type="term" value="C:site of double-strand break"/>
    <property type="evidence" value="ECO:0007669"/>
    <property type="project" value="TreeGrafter"/>
</dbReference>
<dbReference type="STRING" id="1095629.A0A0C9XIL2"/>
<sequence>MPKRRAAPNDNSEGDPYSSAKRARTEEGSDDEVEDVPPTQTQTQKRVRRAGKGKQLAIDVDVEADLEEEEDIDDEEQEQELQRVRQGCRSTGSSTTRGRGGEEEEEEDDEQFEGKNGDKIRARLESKRHVQGGVAEYGIIEYIEMHQFMCHKYLTFHFGPQINFIIGGKSAALSALTVSLGGKANSASRGSGVKSFIREGQGRTHKPSEYGKTIVITRRFMKEGGSSWEIKSKDGKVISTKKEELAAICNHMNIRVDNPMNVLTQASARQFLSARYPQDKYEFFLSGTQLSQLSGEYDTCLENITQTAKVLAQKKEALPDLRTRYAEASARYQGAAKAREQKQKLDDLKELAWSHVRKQEEMTSKIGEVAKASRRLPKSEESIKEAQKALDVAEEQVTAYEAEFHALGSMDHLTDERTKLQSELRGNRVELGEDTLEEKIGEEACKMAVLRQARHEQAQFKLEELRGEVGAAEERHRQLMLQKKSLAVEVDTANSSGVQLEPRISEIKQKITECHNMVSQARKNEADALMPYGKSIKEVVKRIKGMKWHGDVPLGPLGVYVMAREPEKWREVLRVQLGSFLTAFAVTDARDREGVRRVLGGAWEVSFFTGILIIIFEKDMFDYKSGEPPESYPTVLRALEISDPYILRILINQARIEQQVLANTREEVQQASMSLGRGGTAWSADGFSVRVFKEGGVASSPLNMRGLSGAMKLLLTGRDTASEIRHYNTQKEQHLEELAGVQQDYDGLKQVYSEKRKAIDRVGQEKQRANGEVRTAKSKLHSLQQEANRLEAEEEKNNIKSQFKDVMARKDEVDEMQKELQTTLNVVKEKIASFQQKKNDAQTRTENSVEVRLKARNKKRHYETKLGEEMQKLQLLRSPLFFRKSFRLNWTAKAAEYCERVENLRPQAEVQRLYESVQAALKEREKRHGASVEEMAKEVNKTREQLESADKALKHMAQLNKALTASLITRLGKWQEIRRHIPLRCKLVFAFHLSWQRGYYGKVLFNHDAQTLMLRLQTDDQTLMQGSKDKDPRSLSGGEKSFSTIYEFDAFMDAVNRRISMRTMIDTANSSDKKQYILITPQDMTNIHLGPAVRVLRMSDPERGNGTLPFGSAAA</sequence>
<dbReference type="AlphaFoldDB" id="A0A0C9XIL2"/>
<dbReference type="PANTHER" id="PTHR19306">
    <property type="entry name" value="STRUCTURAL MAINTENANCE OF CHROMOSOMES 5,6 SMC5, SMC6"/>
    <property type="match status" value="1"/>
</dbReference>
<evidence type="ECO:0000256" key="3">
    <source>
        <dbReference type="ARBA" id="ARBA00006793"/>
    </source>
</evidence>
<keyword evidence="8 12" id="KW-0175">Coiled coil</keyword>
<keyword evidence="9" id="KW-0233">DNA recombination</keyword>
<dbReference type="Proteomes" id="UP000054477">
    <property type="component" value="Unassembled WGS sequence"/>
</dbReference>
<gene>
    <name evidence="15" type="ORF">K443DRAFT_681523</name>
</gene>
<feature type="compositionally biased region" description="Acidic residues" evidence="13">
    <location>
        <begin position="102"/>
        <end position="111"/>
    </location>
</feature>
<dbReference type="GO" id="GO:0016887">
    <property type="term" value="F:ATP hydrolysis activity"/>
    <property type="evidence" value="ECO:0007669"/>
    <property type="project" value="InterPro"/>
</dbReference>
<reference evidence="16" key="2">
    <citation type="submission" date="2015-01" db="EMBL/GenBank/DDBJ databases">
        <title>Evolutionary Origins and Diversification of the Mycorrhizal Mutualists.</title>
        <authorList>
            <consortium name="DOE Joint Genome Institute"/>
            <consortium name="Mycorrhizal Genomics Consortium"/>
            <person name="Kohler A."/>
            <person name="Kuo A."/>
            <person name="Nagy L.G."/>
            <person name="Floudas D."/>
            <person name="Copeland A."/>
            <person name="Barry K.W."/>
            <person name="Cichocki N."/>
            <person name="Veneault-Fourrey C."/>
            <person name="LaButti K."/>
            <person name="Lindquist E.A."/>
            <person name="Lipzen A."/>
            <person name="Lundell T."/>
            <person name="Morin E."/>
            <person name="Murat C."/>
            <person name="Riley R."/>
            <person name="Ohm R."/>
            <person name="Sun H."/>
            <person name="Tunlid A."/>
            <person name="Henrissat B."/>
            <person name="Grigoriev I.V."/>
            <person name="Hibbett D.S."/>
            <person name="Martin F."/>
        </authorList>
    </citation>
    <scope>NUCLEOTIDE SEQUENCE [LARGE SCALE GENOMIC DNA]</scope>
    <source>
        <strain evidence="16">LaAM-08-1</strain>
    </source>
</reference>
<evidence type="ECO:0000256" key="4">
    <source>
        <dbReference type="ARBA" id="ARBA00022454"/>
    </source>
</evidence>
<dbReference type="GO" id="GO:0000724">
    <property type="term" value="P:double-strand break repair via homologous recombination"/>
    <property type="evidence" value="ECO:0007669"/>
    <property type="project" value="TreeGrafter"/>
</dbReference>
<feature type="coiled-coil region" evidence="12">
    <location>
        <begin position="455"/>
        <end position="482"/>
    </location>
</feature>
<dbReference type="HOGENOM" id="CLU_009063_0_0_1"/>
<evidence type="ECO:0000259" key="14">
    <source>
        <dbReference type="Pfam" id="PF13476"/>
    </source>
</evidence>
<dbReference type="OrthoDB" id="10072614at2759"/>
<evidence type="ECO:0000256" key="1">
    <source>
        <dbReference type="ARBA" id="ARBA00004123"/>
    </source>
</evidence>
<evidence type="ECO:0000256" key="11">
    <source>
        <dbReference type="ARBA" id="ARBA00023242"/>
    </source>
</evidence>
<dbReference type="GO" id="GO:0005524">
    <property type="term" value="F:ATP binding"/>
    <property type="evidence" value="ECO:0007669"/>
    <property type="project" value="UniProtKB-KW"/>
</dbReference>
<keyword evidence="4" id="KW-0158">Chromosome</keyword>
<protein>
    <recommendedName>
        <fullName evidence="14">Rad50/SbcC-type AAA domain-containing protein</fullName>
    </recommendedName>
</protein>
<dbReference type="PANTHER" id="PTHR19306:SF6">
    <property type="entry name" value="STRUCTURAL MAINTENANCE OF CHROMOSOMES PROTEIN 6"/>
    <property type="match status" value="1"/>
</dbReference>
<dbReference type="Gene3D" id="3.40.50.300">
    <property type="entry name" value="P-loop containing nucleotide triphosphate hydrolases"/>
    <property type="match status" value="2"/>
</dbReference>
<evidence type="ECO:0000256" key="6">
    <source>
        <dbReference type="ARBA" id="ARBA00022763"/>
    </source>
</evidence>
<dbReference type="Gene3D" id="1.10.287.1490">
    <property type="match status" value="1"/>
</dbReference>
<keyword evidence="10" id="KW-0234">DNA repair</keyword>
<evidence type="ECO:0000313" key="15">
    <source>
        <dbReference type="EMBL" id="KIJ97426.1"/>
    </source>
</evidence>
<evidence type="ECO:0000313" key="16">
    <source>
        <dbReference type="Proteomes" id="UP000054477"/>
    </source>
</evidence>
<feature type="region of interest" description="Disordered" evidence="13">
    <location>
        <begin position="1"/>
        <end position="119"/>
    </location>
</feature>